<evidence type="ECO:0008006" key="3">
    <source>
        <dbReference type="Google" id="ProtNLM"/>
    </source>
</evidence>
<dbReference type="Proteomes" id="UP001050975">
    <property type="component" value="Unassembled WGS sequence"/>
</dbReference>
<evidence type="ECO:0000313" key="2">
    <source>
        <dbReference type="Proteomes" id="UP001050975"/>
    </source>
</evidence>
<comment type="caution">
    <text evidence="1">The sequence shown here is derived from an EMBL/GenBank/DDBJ whole genome shotgun (WGS) entry which is preliminary data.</text>
</comment>
<dbReference type="AlphaFoldDB" id="A0AAV3XCC2"/>
<name>A0AAV3XCC2_9CYAN</name>
<sequence>MGTTLPQIAQYLDERAWKYKLDEENERIITGVKAENVEDFWIFINLKENGEYFQMVAPELLTGIKDHIYKGVLFQTLLALSWDTKMVRWEYDLVDGEVRASIDFPLEDGILTQRQFDRCLDSLIRLVDELAMPRLKTVLEIGEDPGEKELGERLLLNLQEILPNGALGLLEQAIAARKQRGIS</sequence>
<reference evidence="1" key="1">
    <citation type="submission" date="2019-10" db="EMBL/GenBank/DDBJ databases">
        <title>Draft genome sequece of Microseira wollei NIES-4236.</title>
        <authorList>
            <person name="Yamaguchi H."/>
            <person name="Suzuki S."/>
            <person name="Kawachi M."/>
        </authorList>
    </citation>
    <scope>NUCLEOTIDE SEQUENCE</scope>
    <source>
        <strain evidence="1">NIES-4236</strain>
    </source>
</reference>
<accession>A0AAV3XCC2</accession>
<gene>
    <name evidence="1" type="ORF">MiSe_47370</name>
</gene>
<dbReference type="RefSeq" id="WP_226585680.1">
    <property type="nucleotide sequence ID" value="NZ_BLAY01000079.1"/>
</dbReference>
<proteinExistence type="predicted"/>
<keyword evidence="2" id="KW-1185">Reference proteome</keyword>
<protein>
    <recommendedName>
        <fullName evidence="3">YbjN domain-containing protein</fullName>
    </recommendedName>
</protein>
<organism evidence="1 2">
    <name type="scientific">Microseira wollei NIES-4236</name>
    <dbReference type="NCBI Taxonomy" id="2530354"/>
    <lineage>
        <taxon>Bacteria</taxon>
        <taxon>Bacillati</taxon>
        <taxon>Cyanobacteriota</taxon>
        <taxon>Cyanophyceae</taxon>
        <taxon>Oscillatoriophycideae</taxon>
        <taxon>Aerosakkonematales</taxon>
        <taxon>Aerosakkonemataceae</taxon>
        <taxon>Microseira</taxon>
    </lineage>
</organism>
<dbReference type="EMBL" id="BLAY01000079">
    <property type="protein sequence ID" value="GET39964.1"/>
    <property type="molecule type" value="Genomic_DNA"/>
</dbReference>
<evidence type="ECO:0000313" key="1">
    <source>
        <dbReference type="EMBL" id="GET39964.1"/>
    </source>
</evidence>